<proteinExistence type="inferred from homology"/>
<keyword evidence="5" id="KW-0963">Cytoplasm</keyword>
<comment type="similarity">
    <text evidence="4 5">Belongs to the RNA methyltransferase RlmH family.</text>
</comment>
<keyword evidence="1 5" id="KW-0489">Methyltransferase</keyword>
<comment type="subcellular location">
    <subcellularLocation>
        <location evidence="5">Cytoplasm</location>
    </subcellularLocation>
</comment>
<dbReference type="PANTHER" id="PTHR33603:SF1">
    <property type="entry name" value="RIBOSOMAL RNA LARGE SUBUNIT METHYLTRANSFERASE H"/>
    <property type="match status" value="1"/>
</dbReference>
<dbReference type="GO" id="GO:0070038">
    <property type="term" value="F:rRNA (pseudouridine-N3-)-methyltransferase activity"/>
    <property type="evidence" value="ECO:0007669"/>
    <property type="project" value="UniProtKB-UniRule"/>
</dbReference>
<dbReference type="InterPro" id="IPR029028">
    <property type="entry name" value="Alpha/beta_knot_MTases"/>
</dbReference>
<dbReference type="HAMAP" id="MF_00658">
    <property type="entry name" value="23SrRNA_methyltr_H"/>
    <property type="match status" value="1"/>
</dbReference>
<evidence type="ECO:0000256" key="1">
    <source>
        <dbReference type="ARBA" id="ARBA00022603"/>
    </source>
</evidence>
<evidence type="ECO:0000256" key="2">
    <source>
        <dbReference type="ARBA" id="ARBA00022679"/>
    </source>
</evidence>
<organism evidence="6 7">
    <name type="scientific">Candidatus Thermodesulfobacterium syntrophicum</name>
    <dbReference type="NCBI Taxonomy" id="3060442"/>
    <lineage>
        <taxon>Bacteria</taxon>
        <taxon>Pseudomonadati</taxon>
        <taxon>Thermodesulfobacteriota</taxon>
        <taxon>Thermodesulfobacteria</taxon>
        <taxon>Thermodesulfobacteriales</taxon>
        <taxon>Thermodesulfobacteriaceae</taxon>
        <taxon>Thermodesulfobacterium</taxon>
    </lineage>
</organism>
<dbReference type="PIRSF" id="PIRSF004505">
    <property type="entry name" value="MT_bac"/>
    <property type="match status" value="1"/>
</dbReference>
<dbReference type="CDD" id="cd18081">
    <property type="entry name" value="RlmH-like"/>
    <property type="match status" value="1"/>
</dbReference>
<evidence type="ECO:0000313" key="7">
    <source>
        <dbReference type="Proteomes" id="UP001144110"/>
    </source>
</evidence>
<dbReference type="Gene3D" id="3.40.1280.10">
    <property type="match status" value="1"/>
</dbReference>
<evidence type="ECO:0000256" key="3">
    <source>
        <dbReference type="ARBA" id="ARBA00022691"/>
    </source>
</evidence>
<dbReference type="GO" id="GO:0005737">
    <property type="term" value="C:cytoplasm"/>
    <property type="evidence" value="ECO:0007669"/>
    <property type="project" value="UniProtKB-SubCell"/>
</dbReference>
<keyword evidence="5" id="KW-0698">rRNA processing</keyword>
<evidence type="ECO:0000256" key="4">
    <source>
        <dbReference type="ARBA" id="ARBA00038303"/>
    </source>
</evidence>
<dbReference type="EMBL" id="JAPHEG010000001">
    <property type="protein sequence ID" value="MDF2952891.1"/>
    <property type="molecule type" value="Genomic_DNA"/>
</dbReference>
<dbReference type="EC" id="2.1.1.177" evidence="5"/>
<dbReference type="InterPro" id="IPR029026">
    <property type="entry name" value="tRNA_m1G_MTases_N"/>
</dbReference>
<protein>
    <recommendedName>
        <fullName evidence="5">Ribosomal RNA large subunit methyltransferase H</fullName>
        <ecNumber evidence="5">2.1.1.177</ecNumber>
    </recommendedName>
    <alternativeName>
        <fullName evidence="5">23S rRNA (pseudouridine1915-N3)-methyltransferase</fullName>
    </alternativeName>
    <alternativeName>
        <fullName evidence="5">23S rRNA m3Psi1915 methyltransferase</fullName>
    </alternativeName>
    <alternativeName>
        <fullName evidence="5">rRNA (pseudouridine-N3-)-methyltransferase RlmH</fullName>
    </alternativeName>
</protein>
<dbReference type="AlphaFoldDB" id="A0AAE3P378"/>
<accession>A0AAE3P378</accession>
<gene>
    <name evidence="5" type="primary">rlmH</name>
    <name evidence="6" type="ORF">OD816_000136</name>
</gene>
<keyword evidence="3 5" id="KW-0949">S-adenosyl-L-methionine</keyword>
<feature type="binding site" evidence="5">
    <location>
        <position position="104"/>
    </location>
    <ligand>
        <name>S-adenosyl-L-methionine</name>
        <dbReference type="ChEBI" id="CHEBI:59789"/>
    </ligand>
</feature>
<comment type="subunit">
    <text evidence="5">Homodimer.</text>
</comment>
<reference evidence="6" key="1">
    <citation type="submission" date="2022-11" db="EMBL/GenBank/DDBJ databases">
        <title>Candidatus Alkanophaga archaea from heated hydrothermal vent sediment oxidize petroleum alkanes.</title>
        <authorList>
            <person name="Zehnle H."/>
            <person name="Laso-Perez R."/>
            <person name="Lipp J."/>
            <person name="Teske A."/>
            <person name="Wegener G."/>
        </authorList>
    </citation>
    <scope>NUCLEOTIDE SEQUENCE</scope>
    <source>
        <strain evidence="6">MCA70</strain>
    </source>
</reference>
<dbReference type="PANTHER" id="PTHR33603">
    <property type="entry name" value="METHYLTRANSFERASE"/>
    <property type="match status" value="1"/>
</dbReference>
<dbReference type="SUPFAM" id="SSF75217">
    <property type="entry name" value="alpha/beta knot"/>
    <property type="match status" value="1"/>
</dbReference>
<evidence type="ECO:0000256" key="5">
    <source>
        <dbReference type="HAMAP-Rule" id="MF_00658"/>
    </source>
</evidence>
<dbReference type="Pfam" id="PF02590">
    <property type="entry name" value="SPOUT_MTase"/>
    <property type="match status" value="1"/>
</dbReference>
<feature type="binding site" evidence="5">
    <location>
        <position position="73"/>
    </location>
    <ligand>
        <name>S-adenosyl-L-methionine</name>
        <dbReference type="ChEBI" id="CHEBI:59789"/>
    </ligand>
</feature>
<dbReference type="InterPro" id="IPR003742">
    <property type="entry name" value="RlmH-like"/>
</dbReference>
<comment type="catalytic activity">
    <reaction evidence="5">
        <text>pseudouridine(1915) in 23S rRNA + S-adenosyl-L-methionine = N(3)-methylpseudouridine(1915) in 23S rRNA + S-adenosyl-L-homocysteine + H(+)</text>
        <dbReference type="Rhea" id="RHEA:42752"/>
        <dbReference type="Rhea" id="RHEA-COMP:10221"/>
        <dbReference type="Rhea" id="RHEA-COMP:10222"/>
        <dbReference type="ChEBI" id="CHEBI:15378"/>
        <dbReference type="ChEBI" id="CHEBI:57856"/>
        <dbReference type="ChEBI" id="CHEBI:59789"/>
        <dbReference type="ChEBI" id="CHEBI:65314"/>
        <dbReference type="ChEBI" id="CHEBI:74486"/>
        <dbReference type="EC" id="2.1.1.177"/>
    </reaction>
</comment>
<name>A0AAE3P378_9BACT</name>
<sequence length="156" mass="18073">MLKKIKILMPGPVKFKFIKKGLEYYLKKIEPFVLVDTIFPKIKAKVSDVSIKVKKEEETIKKYILDKEYLIVLDERGKAFKSLELAEKLKILMQNQSYITFVIGGPEGISENLKKTAREVWSLSTLTLNHEIALLVLVEALYRSFTIIKGIPYHRE</sequence>
<dbReference type="Proteomes" id="UP001144110">
    <property type="component" value="Unassembled WGS sequence"/>
</dbReference>
<comment type="caution">
    <text evidence="6">The sequence shown here is derived from an EMBL/GenBank/DDBJ whole genome shotgun (WGS) entry which is preliminary data.</text>
</comment>
<comment type="function">
    <text evidence="5">Specifically methylates the pseudouridine at position 1915 (m3Psi1915) in 23S rRNA.</text>
</comment>
<evidence type="ECO:0000313" key="6">
    <source>
        <dbReference type="EMBL" id="MDF2952891.1"/>
    </source>
</evidence>
<feature type="binding site" evidence="5">
    <location>
        <begin position="123"/>
        <end position="128"/>
    </location>
    <ligand>
        <name>S-adenosyl-L-methionine</name>
        <dbReference type="ChEBI" id="CHEBI:59789"/>
    </ligand>
</feature>
<keyword evidence="2 5" id="KW-0808">Transferase</keyword>